<dbReference type="OrthoDB" id="9802640at2"/>
<feature type="domain" description="HNH" evidence="1">
    <location>
        <begin position="5"/>
        <end position="45"/>
    </location>
</feature>
<comment type="caution">
    <text evidence="2">The sequence shown here is derived from an EMBL/GenBank/DDBJ whole genome shotgun (WGS) entry which is preliminary data.</text>
</comment>
<protein>
    <recommendedName>
        <fullName evidence="1">HNH domain-containing protein</fullName>
    </recommendedName>
</protein>
<sequence>MEHTCELCNRNKVKTTVHHLTPKKKGGTFLPTASLCIPCHKQVHALFTNEQLADHLNTIEKLKSNEQIMRFIKWIRKQPSSTLPQIKKSNALKRR</sequence>
<evidence type="ECO:0000313" key="2">
    <source>
        <dbReference type="EMBL" id="RBW70464.1"/>
    </source>
</evidence>
<dbReference type="GO" id="GO:0008270">
    <property type="term" value="F:zinc ion binding"/>
    <property type="evidence" value="ECO:0007669"/>
    <property type="project" value="InterPro"/>
</dbReference>
<dbReference type="PANTHER" id="PTHR37827">
    <property type="entry name" value="TUDOR DOMAIN-CONTAINING PROTEIN"/>
    <property type="match status" value="1"/>
</dbReference>
<dbReference type="AlphaFoldDB" id="A0A366Y241"/>
<dbReference type="GO" id="GO:0004519">
    <property type="term" value="F:endonuclease activity"/>
    <property type="evidence" value="ECO:0007669"/>
    <property type="project" value="InterPro"/>
</dbReference>
<evidence type="ECO:0000313" key="3">
    <source>
        <dbReference type="Proteomes" id="UP000253314"/>
    </source>
</evidence>
<proteinExistence type="predicted"/>
<accession>A0A366Y241</accession>
<dbReference type="RefSeq" id="WP_113804914.1">
    <property type="nucleotide sequence ID" value="NZ_QOCW01000004.1"/>
</dbReference>
<keyword evidence="3" id="KW-1185">Reference proteome</keyword>
<organism evidence="2 3">
    <name type="scientific">Bacillus taeanensis</name>
    <dbReference type="NCBI Taxonomy" id="273032"/>
    <lineage>
        <taxon>Bacteria</taxon>
        <taxon>Bacillati</taxon>
        <taxon>Bacillota</taxon>
        <taxon>Bacilli</taxon>
        <taxon>Bacillales</taxon>
        <taxon>Bacillaceae</taxon>
        <taxon>Bacillus</taxon>
    </lineage>
</organism>
<dbReference type="Pfam" id="PF01844">
    <property type="entry name" value="HNH"/>
    <property type="match status" value="1"/>
</dbReference>
<gene>
    <name evidence="2" type="ORF">DS031_05400</name>
</gene>
<dbReference type="GO" id="GO:0003676">
    <property type="term" value="F:nucleic acid binding"/>
    <property type="evidence" value="ECO:0007669"/>
    <property type="project" value="InterPro"/>
</dbReference>
<name>A0A366Y241_9BACI</name>
<dbReference type="EMBL" id="QOCW01000004">
    <property type="protein sequence ID" value="RBW70464.1"/>
    <property type="molecule type" value="Genomic_DNA"/>
</dbReference>
<dbReference type="Proteomes" id="UP000253314">
    <property type="component" value="Unassembled WGS sequence"/>
</dbReference>
<reference evidence="2 3" key="1">
    <citation type="submission" date="2018-07" db="EMBL/GenBank/DDBJ databases">
        <title>Lottiidibacillus patelloidae gen. nov., sp. nov., isolated from the intestinal tract of a marine limpet and the reclassification of B. taeanensis BH030017T, B. algicola KMM 3737T and B. hwajinpoensis SW-72T as genus Lottiidibacillus.</title>
        <authorList>
            <person name="Liu R."/>
            <person name="Huang Z."/>
        </authorList>
    </citation>
    <scope>NUCLEOTIDE SEQUENCE [LARGE SCALE GENOMIC DNA]</scope>
    <source>
        <strain evidence="2 3">BH030017</strain>
    </source>
</reference>
<dbReference type="InterPro" id="IPR002711">
    <property type="entry name" value="HNH"/>
</dbReference>
<dbReference type="Gene3D" id="1.10.30.50">
    <property type="match status" value="1"/>
</dbReference>
<dbReference type="PANTHER" id="PTHR37827:SF1">
    <property type="entry name" value="HNH DOMAIN-CONTAINING PROTEIN"/>
    <property type="match status" value="1"/>
</dbReference>
<evidence type="ECO:0000259" key="1">
    <source>
        <dbReference type="Pfam" id="PF01844"/>
    </source>
</evidence>